<dbReference type="Pfam" id="PF12079">
    <property type="entry name" value="DUF3558"/>
    <property type="match status" value="1"/>
</dbReference>
<gene>
    <name evidence="2" type="ORF">AABD04_08160</name>
</gene>
<dbReference type="PROSITE" id="PS51257">
    <property type="entry name" value="PROKAR_LIPOPROTEIN"/>
    <property type="match status" value="1"/>
</dbReference>
<accession>A0ABU9CTU0</accession>
<organism evidence="2 3">
    <name type="scientific">Rhodococcus navarretei</name>
    <dbReference type="NCBI Taxonomy" id="3128981"/>
    <lineage>
        <taxon>Bacteria</taxon>
        <taxon>Bacillati</taxon>
        <taxon>Actinomycetota</taxon>
        <taxon>Actinomycetes</taxon>
        <taxon>Mycobacteriales</taxon>
        <taxon>Nocardiaceae</taxon>
        <taxon>Rhodococcus</taxon>
    </lineage>
</organism>
<comment type="caution">
    <text evidence="2">The sequence shown here is derived from an EMBL/GenBank/DDBJ whole genome shotgun (WGS) entry which is preliminary data.</text>
</comment>
<name>A0ABU9CTU0_9NOCA</name>
<proteinExistence type="predicted"/>
<dbReference type="InterPro" id="IPR024520">
    <property type="entry name" value="DUF3558"/>
</dbReference>
<keyword evidence="3" id="KW-1185">Reference proteome</keyword>
<evidence type="ECO:0000256" key="1">
    <source>
        <dbReference type="SAM" id="SignalP"/>
    </source>
</evidence>
<feature type="signal peptide" evidence="1">
    <location>
        <begin position="1"/>
        <end position="23"/>
    </location>
</feature>
<feature type="chain" id="PRO_5046002533" evidence="1">
    <location>
        <begin position="24"/>
        <end position="191"/>
    </location>
</feature>
<dbReference type="Proteomes" id="UP001456513">
    <property type="component" value="Unassembled WGS sequence"/>
</dbReference>
<keyword evidence="1" id="KW-0732">Signal</keyword>
<dbReference type="RefSeq" id="WP_341440830.1">
    <property type="nucleotide sequence ID" value="NZ_JBBPCN010000001.1"/>
</dbReference>
<reference evidence="2 3" key="1">
    <citation type="submission" date="2024-03" db="EMBL/GenBank/DDBJ databases">
        <title>Rhodococcus navarretei sp. nov. and Pseudarthrobacter quantumdoti sp. nov., two new species with the ability to biosynthesize Quantum Dots isolated from soil samples at Union Glacier, Antarctica.</title>
        <authorList>
            <person name="Vargas M."/>
        </authorList>
    </citation>
    <scope>NUCLEOTIDE SEQUENCE [LARGE SCALE GENOMIC DNA]</scope>
    <source>
        <strain evidence="2 3">EXRC-4A-4</strain>
    </source>
</reference>
<evidence type="ECO:0000313" key="3">
    <source>
        <dbReference type="Proteomes" id="UP001456513"/>
    </source>
</evidence>
<protein>
    <submittedName>
        <fullName evidence="2">DUF3558 domain-containing protein</fullName>
    </submittedName>
</protein>
<dbReference type="EMBL" id="JBBPCN010000001">
    <property type="protein sequence ID" value="MEK8070820.1"/>
    <property type="molecule type" value="Genomic_DNA"/>
</dbReference>
<evidence type="ECO:0000313" key="2">
    <source>
        <dbReference type="EMBL" id="MEK8070820.1"/>
    </source>
</evidence>
<sequence>MRLVGGHRLAVVCASVLVLTGCADSTQGTPAASGDSSMVSTTTTVVAGPEPFDPCTIPKAAVTASGLDVSTERPDFAGLTTYPGWKNCTWDASGISPWYYLSVMSSINSIDEYLRSPQNQRQLPVQVGSREAVRYNADYQGDPPTGCDIVLDVGGNLMIFVLDTIGSEDTLGDPCTEVQKHATDLERYLPK</sequence>